<dbReference type="GO" id="GO:0000049">
    <property type="term" value="F:tRNA binding"/>
    <property type="evidence" value="ECO:0007669"/>
    <property type="project" value="UniProtKB-KW"/>
</dbReference>
<evidence type="ECO:0000256" key="13">
    <source>
        <dbReference type="PIRSR" id="PIRSR006621-1"/>
    </source>
</evidence>
<dbReference type="EC" id="1.3.1.-" evidence="12"/>
<comment type="function">
    <text evidence="2 12">Catalyzes the synthesis of 5,6-dihydrouridine (D), a modified base found in the D-loop of most tRNAs, via the reduction of the C5-C6 double bond in target uridines.</text>
</comment>
<dbReference type="PANTHER" id="PTHR11082:SF25">
    <property type="entry name" value="DUS-LIKE FMN-BINDING DOMAIN-CONTAINING PROTEIN"/>
    <property type="match status" value="1"/>
</dbReference>
<organism evidence="16 17">
    <name type="scientific">Candidatus Kaiserbacteria bacterium RIFCSPHIGHO2_12_FULL_56_13</name>
    <dbReference type="NCBI Taxonomy" id="1798505"/>
    <lineage>
        <taxon>Bacteria</taxon>
        <taxon>Candidatus Kaiseribacteriota</taxon>
    </lineage>
</organism>
<proteinExistence type="inferred from homology"/>
<evidence type="ECO:0000256" key="6">
    <source>
        <dbReference type="ARBA" id="ARBA00022694"/>
    </source>
</evidence>
<feature type="binding site" evidence="14">
    <location>
        <position position="179"/>
    </location>
    <ligand>
        <name>FMN</name>
        <dbReference type="ChEBI" id="CHEBI:58210"/>
    </ligand>
</feature>
<evidence type="ECO:0000259" key="15">
    <source>
        <dbReference type="Pfam" id="PF01207"/>
    </source>
</evidence>
<evidence type="ECO:0000256" key="12">
    <source>
        <dbReference type="PIRNR" id="PIRNR006621"/>
    </source>
</evidence>
<feature type="domain" description="DUS-like FMN-binding" evidence="15">
    <location>
        <begin position="91"/>
        <end position="340"/>
    </location>
</feature>
<dbReference type="Gene3D" id="3.20.20.70">
    <property type="entry name" value="Aldolase class I"/>
    <property type="match status" value="1"/>
</dbReference>
<dbReference type="CDD" id="cd02801">
    <property type="entry name" value="DUS_like_FMN"/>
    <property type="match status" value="1"/>
</dbReference>
<evidence type="ECO:0000256" key="3">
    <source>
        <dbReference type="ARBA" id="ARBA00022555"/>
    </source>
</evidence>
<dbReference type="SUPFAM" id="SSF51395">
    <property type="entry name" value="FMN-linked oxidoreductases"/>
    <property type="match status" value="1"/>
</dbReference>
<evidence type="ECO:0000256" key="4">
    <source>
        <dbReference type="ARBA" id="ARBA00022630"/>
    </source>
</evidence>
<dbReference type="PIRSF" id="PIRSF006621">
    <property type="entry name" value="Dus"/>
    <property type="match status" value="1"/>
</dbReference>
<feature type="binding site" evidence="14">
    <location>
        <begin position="267"/>
        <end position="268"/>
    </location>
    <ligand>
        <name>FMN</name>
        <dbReference type="ChEBI" id="CHEBI:58210"/>
    </ligand>
</feature>
<dbReference type="InterPro" id="IPR024036">
    <property type="entry name" value="tRNA-dHydroUridine_Synthase_C"/>
</dbReference>
<sequence>MKSFWEKLPRPFFALAPLADVTDPAFRALVAKYGKPDVIWTEFISADGLYHLLEKVRERPRDAAARRVKPSAGEAVTLSARRLPRKLTFSENPLMRDLQFTKAERPIVMQAFSGKPKMIAYAARLAEELGFDGLDINMGCPDKAIEKQGAGAGLMRNPKLALELVVAAKAATTLPISVKTRVGYHYEILDEWVPLLLSTKPAALTIHLRTRREMSAAPADWGLMKRAVALRDKCGSNTLLIGNGDVKNLGDARAKAKESGADGVMMGRAIFGNPWLFTGRTNISTKEKLEVLVELAYAFEKLSPPKSFVILKKHIKAFVMGFEGAVELRAKMMKAENAKELAESILGSNG</sequence>
<evidence type="ECO:0000256" key="5">
    <source>
        <dbReference type="ARBA" id="ARBA00022643"/>
    </source>
</evidence>
<dbReference type="PROSITE" id="PS01136">
    <property type="entry name" value="UPF0034"/>
    <property type="match status" value="1"/>
</dbReference>
<keyword evidence="5 12" id="KW-0288">FMN</keyword>
<dbReference type="PANTHER" id="PTHR11082">
    <property type="entry name" value="TRNA-DIHYDROURIDINE SYNTHASE"/>
    <property type="match status" value="1"/>
</dbReference>
<comment type="catalytic activity">
    <reaction evidence="11">
        <text>a 5,6-dihydrouridine in tRNA + NAD(+) = a uridine in tRNA + NADH + H(+)</text>
        <dbReference type="Rhea" id="RHEA:54452"/>
        <dbReference type="Rhea" id="RHEA-COMP:13339"/>
        <dbReference type="Rhea" id="RHEA-COMP:13887"/>
        <dbReference type="ChEBI" id="CHEBI:15378"/>
        <dbReference type="ChEBI" id="CHEBI:57540"/>
        <dbReference type="ChEBI" id="CHEBI:57945"/>
        <dbReference type="ChEBI" id="CHEBI:65315"/>
        <dbReference type="ChEBI" id="CHEBI:74443"/>
    </reaction>
</comment>
<evidence type="ECO:0000256" key="2">
    <source>
        <dbReference type="ARBA" id="ARBA00002790"/>
    </source>
</evidence>
<dbReference type="Proteomes" id="UP000178392">
    <property type="component" value="Unassembled WGS sequence"/>
</dbReference>
<evidence type="ECO:0000256" key="9">
    <source>
        <dbReference type="ARBA" id="ARBA00023002"/>
    </source>
</evidence>
<name>A0A1F6EDM9_9BACT</name>
<evidence type="ECO:0000313" key="17">
    <source>
        <dbReference type="Proteomes" id="UP000178392"/>
    </source>
</evidence>
<gene>
    <name evidence="16" type="ORF">A3E65_01005</name>
</gene>
<keyword evidence="7" id="KW-0521">NADP</keyword>
<feature type="active site" description="Proton donor" evidence="13">
    <location>
        <position position="140"/>
    </location>
</feature>
<dbReference type="InterPro" id="IPR001269">
    <property type="entry name" value="DUS_fam"/>
</dbReference>
<comment type="catalytic activity">
    <reaction evidence="10">
        <text>a 5,6-dihydrouridine in tRNA + NADP(+) = a uridine in tRNA + NADPH + H(+)</text>
        <dbReference type="Rhea" id="RHEA:23624"/>
        <dbReference type="Rhea" id="RHEA-COMP:13339"/>
        <dbReference type="Rhea" id="RHEA-COMP:13887"/>
        <dbReference type="ChEBI" id="CHEBI:15378"/>
        <dbReference type="ChEBI" id="CHEBI:57783"/>
        <dbReference type="ChEBI" id="CHEBI:58349"/>
        <dbReference type="ChEBI" id="CHEBI:65315"/>
        <dbReference type="ChEBI" id="CHEBI:74443"/>
    </reaction>
</comment>
<evidence type="ECO:0000313" key="16">
    <source>
        <dbReference type="EMBL" id="OGG71768.1"/>
    </source>
</evidence>
<protein>
    <recommendedName>
        <fullName evidence="12">tRNA-dihydrouridine synthase</fullName>
        <ecNumber evidence="12">1.3.1.-</ecNumber>
    </recommendedName>
</protein>
<keyword evidence="14" id="KW-0547">Nucleotide-binding</keyword>
<comment type="caution">
    <text evidence="16">The sequence shown here is derived from an EMBL/GenBank/DDBJ whole genome shotgun (WGS) entry which is preliminary data.</text>
</comment>
<dbReference type="Gene3D" id="1.10.1200.80">
    <property type="entry name" value="Putative flavin oxidoreducatase, domain 2"/>
    <property type="match status" value="1"/>
</dbReference>
<dbReference type="Pfam" id="PF01207">
    <property type="entry name" value="Dus"/>
    <property type="match status" value="1"/>
</dbReference>
<comment type="similarity">
    <text evidence="12">Belongs to the dus family.</text>
</comment>
<keyword evidence="6 12" id="KW-0819">tRNA processing</keyword>
<evidence type="ECO:0000256" key="1">
    <source>
        <dbReference type="ARBA" id="ARBA00001917"/>
    </source>
</evidence>
<feature type="binding site" evidence="14">
    <location>
        <position position="207"/>
    </location>
    <ligand>
        <name>FMN</name>
        <dbReference type="ChEBI" id="CHEBI:58210"/>
    </ligand>
</feature>
<comment type="cofactor">
    <cofactor evidence="1 12 14">
        <name>FMN</name>
        <dbReference type="ChEBI" id="CHEBI:58210"/>
    </cofactor>
</comment>
<keyword evidence="3" id="KW-0820">tRNA-binding</keyword>
<keyword evidence="4 12" id="KW-0285">Flavoprotein</keyword>
<keyword evidence="9 12" id="KW-0560">Oxidoreductase</keyword>
<accession>A0A1F6EDM9</accession>
<dbReference type="InterPro" id="IPR013785">
    <property type="entry name" value="Aldolase_TIM"/>
</dbReference>
<dbReference type="InterPro" id="IPR035587">
    <property type="entry name" value="DUS-like_FMN-bd"/>
</dbReference>
<evidence type="ECO:0000256" key="10">
    <source>
        <dbReference type="ARBA" id="ARBA00048205"/>
    </source>
</evidence>
<dbReference type="EMBL" id="MFLS01000033">
    <property type="protein sequence ID" value="OGG71768.1"/>
    <property type="molecule type" value="Genomic_DNA"/>
</dbReference>
<keyword evidence="8" id="KW-0694">RNA-binding</keyword>
<feature type="binding site" evidence="14">
    <location>
        <position position="110"/>
    </location>
    <ligand>
        <name>FMN</name>
        <dbReference type="ChEBI" id="CHEBI:58210"/>
    </ligand>
</feature>
<evidence type="ECO:0000256" key="11">
    <source>
        <dbReference type="ARBA" id="ARBA00048802"/>
    </source>
</evidence>
<dbReference type="GO" id="GO:0050660">
    <property type="term" value="F:flavin adenine dinucleotide binding"/>
    <property type="evidence" value="ECO:0007669"/>
    <property type="project" value="InterPro"/>
</dbReference>
<dbReference type="GO" id="GO:0017150">
    <property type="term" value="F:tRNA dihydrouridine synthase activity"/>
    <property type="evidence" value="ECO:0007669"/>
    <property type="project" value="InterPro"/>
</dbReference>
<dbReference type="InterPro" id="IPR018517">
    <property type="entry name" value="tRNA_hU_synthase_CS"/>
</dbReference>
<dbReference type="AlphaFoldDB" id="A0A1F6EDM9"/>
<evidence type="ECO:0000256" key="7">
    <source>
        <dbReference type="ARBA" id="ARBA00022857"/>
    </source>
</evidence>
<reference evidence="16 17" key="1">
    <citation type="journal article" date="2016" name="Nat. Commun.">
        <title>Thousands of microbial genomes shed light on interconnected biogeochemical processes in an aquifer system.</title>
        <authorList>
            <person name="Anantharaman K."/>
            <person name="Brown C.T."/>
            <person name="Hug L.A."/>
            <person name="Sharon I."/>
            <person name="Castelle C.J."/>
            <person name="Probst A.J."/>
            <person name="Thomas B.C."/>
            <person name="Singh A."/>
            <person name="Wilkins M.J."/>
            <person name="Karaoz U."/>
            <person name="Brodie E.L."/>
            <person name="Williams K.H."/>
            <person name="Hubbard S.S."/>
            <person name="Banfield J.F."/>
        </authorList>
    </citation>
    <scope>NUCLEOTIDE SEQUENCE [LARGE SCALE GENOMIC DNA]</scope>
</reference>
<evidence type="ECO:0000256" key="8">
    <source>
        <dbReference type="ARBA" id="ARBA00022884"/>
    </source>
</evidence>
<evidence type="ECO:0000256" key="14">
    <source>
        <dbReference type="PIRSR" id="PIRSR006621-2"/>
    </source>
</evidence>